<keyword evidence="3" id="KW-1185">Reference proteome</keyword>
<evidence type="ECO:0000313" key="2">
    <source>
        <dbReference type="EMBL" id="CRY69348.1"/>
    </source>
</evidence>
<dbReference type="Proteomes" id="UP000045840">
    <property type="component" value="Unassembled WGS sequence"/>
</dbReference>
<evidence type="ECO:0000313" key="4">
    <source>
        <dbReference type="Proteomes" id="UP000045840"/>
    </source>
</evidence>
<dbReference type="EMBL" id="CQAZ01000062">
    <property type="protein sequence ID" value="CNI53790.1"/>
    <property type="molecule type" value="Genomic_DNA"/>
</dbReference>
<reference evidence="4" key="1">
    <citation type="submission" date="2015-03" db="EMBL/GenBank/DDBJ databases">
        <authorList>
            <consortium name="Pathogen Informatics"/>
        </authorList>
    </citation>
    <scope>NUCLEOTIDE SEQUENCE [LARGE SCALE GENOMIC DNA]</scope>
    <source>
        <strain evidence="4">A125KOH2</strain>
    </source>
</reference>
<dbReference type="Proteomes" id="UP000044625">
    <property type="component" value="Unassembled WGS sequence"/>
</dbReference>
<sequence length="164" mass="17645">MKSGLKVRVDKANDVLAAFKAIGRKDVLIGIPEEKSEREDISFGNAGIGYLNENGSPAQNIPARPHLQPGVRSVQDETTQKLKQAAQAVLAGNQAAADRALEQAGTIASNAVKRYITITGFTPLADSTISARLRRGRSGDKPLIDTGLYRRTITSIVRDKYAKS</sequence>
<dbReference type="EMBL" id="CWJL01000044">
    <property type="protein sequence ID" value="CRY69348.1"/>
    <property type="molecule type" value="Genomic_DNA"/>
</dbReference>
<organism evidence="1 4">
    <name type="scientific">Yersinia pekkanenii</name>
    <dbReference type="NCBI Taxonomy" id="1288385"/>
    <lineage>
        <taxon>Bacteria</taxon>
        <taxon>Pseudomonadati</taxon>
        <taxon>Pseudomonadota</taxon>
        <taxon>Gammaproteobacteria</taxon>
        <taxon>Enterobacterales</taxon>
        <taxon>Yersiniaceae</taxon>
        <taxon>Yersinia</taxon>
    </lineage>
</organism>
<dbReference type="OrthoDB" id="8160844at2"/>
<reference evidence="1" key="2">
    <citation type="submission" date="2015-03" db="EMBL/GenBank/DDBJ databases">
        <authorList>
            <person name="Murphy D."/>
        </authorList>
    </citation>
    <scope>NUCLEOTIDE SEQUENCE [LARGE SCALE GENOMIC DNA]</scope>
    <source>
        <strain evidence="1">A125KOH2</strain>
    </source>
</reference>
<evidence type="ECO:0008006" key="5">
    <source>
        <dbReference type="Google" id="ProtNLM"/>
    </source>
</evidence>
<proteinExistence type="predicted"/>
<accession>A0A0T9RBC4</accession>
<gene>
    <name evidence="1" type="ORF">ERS008529_04307</name>
    <name evidence="2" type="ORF">ERS137968_04500</name>
</gene>
<protein>
    <recommendedName>
        <fullName evidence="5">Bacteriophage protein</fullName>
    </recommendedName>
</protein>
<reference evidence="2 3" key="3">
    <citation type="submission" date="2015-03" db="EMBL/GenBank/DDBJ databases">
        <authorList>
            <consortium name="Pathogen Informatics"/>
            <person name="Murphy D."/>
        </authorList>
    </citation>
    <scope>NUCLEOTIDE SEQUENCE [LARGE SCALE GENOMIC DNA]</scope>
    <source>
        <strain evidence="2">Type strain: CIP110230</strain>
        <strain evidence="3">type strain: CIP110230</strain>
    </source>
</reference>
<name>A0A0T9RBC4_9GAMM</name>
<dbReference type="STRING" id="1288385.ERS137968_04500"/>
<dbReference type="RefSeq" id="WP_049615115.1">
    <property type="nucleotide sequence ID" value="NZ_CAWMMU010000044.1"/>
</dbReference>
<evidence type="ECO:0000313" key="1">
    <source>
        <dbReference type="EMBL" id="CNI53790.1"/>
    </source>
</evidence>
<dbReference type="AlphaFoldDB" id="A0A0T9RBC4"/>
<evidence type="ECO:0000313" key="3">
    <source>
        <dbReference type="Proteomes" id="UP000044625"/>
    </source>
</evidence>